<evidence type="ECO:0000256" key="7">
    <source>
        <dbReference type="SAM" id="MobiDB-lite"/>
    </source>
</evidence>
<protein>
    <submittedName>
        <fullName evidence="9">ABC transporter ATP-binding protein</fullName>
    </submittedName>
</protein>
<evidence type="ECO:0000256" key="6">
    <source>
        <dbReference type="ARBA" id="ARBA00023136"/>
    </source>
</evidence>
<evidence type="ECO:0000256" key="3">
    <source>
        <dbReference type="ARBA" id="ARBA00022741"/>
    </source>
</evidence>
<dbReference type="PANTHER" id="PTHR42788">
    <property type="entry name" value="TAURINE IMPORT ATP-BINDING PROTEIN-RELATED"/>
    <property type="match status" value="1"/>
</dbReference>
<evidence type="ECO:0000313" key="10">
    <source>
        <dbReference type="Proteomes" id="UP001432011"/>
    </source>
</evidence>
<dbReference type="PROSITE" id="PS00211">
    <property type="entry name" value="ABC_TRANSPORTER_1"/>
    <property type="match status" value="1"/>
</dbReference>
<dbReference type="RefSeq" id="WP_328710845.1">
    <property type="nucleotide sequence ID" value="NZ_CP108085.1"/>
</dbReference>
<dbReference type="EMBL" id="CP108085">
    <property type="protein sequence ID" value="WUP79031.1"/>
    <property type="molecule type" value="Genomic_DNA"/>
</dbReference>
<evidence type="ECO:0000256" key="2">
    <source>
        <dbReference type="ARBA" id="ARBA00022475"/>
    </source>
</evidence>
<dbReference type="PANTHER" id="PTHR42788:SF17">
    <property type="entry name" value="ALIPHATIC SULFONATES IMPORT ATP-BINDING PROTEIN SSUB"/>
    <property type="match status" value="1"/>
</dbReference>
<dbReference type="InterPro" id="IPR027417">
    <property type="entry name" value="P-loop_NTPase"/>
</dbReference>
<dbReference type="Proteomes" id="UP001432011">
    <property type="component" value="Chromosome"/>
</dbReference>
<sequence>MTDSGHDAIRLRGVGRTFGDRAVLAGIDLAVAQHEFAVLVGASGCGKSTLLRIVAGLDSDATGEVHVGGEHAIVFQDARLLPWRTVWRNVVFGLRGSRADLRARADRALEEVGLPGRGDSWPLTLSGGEAQRVALARALVRTPDLLLLDEPFAALDALTRLKMQRQVAGLWRRHEITTLMVTHDVEEALLLADRVLLVDGGRIADEIRVGLPRPRDPRDPEFAALRYRLLLSLGVDLSGGTGAEPRPGAEPDNAPTLAAVTGRPDHADTRA</sequence>
<dbReference type="GO" id="GO:0005524">
    <property type="term" value="F:ATP binding"/>
    <property type="evidence" value="ECO:0007669"/>
    <property type="project" value="UniProtKB-KW"/>
</dbReference>
<keyword evidence="10" id="KW-1185">Reference proteome</keyword>
<dbReference type="PROSITE" id="PS50893">
    <property type="entry name" value="ABC_TRANSPORTER_2"/>
    <property type="match status" value="1"/>
</dbReference>
<keyword evidence="4 9" id="KW-0067">ATP-binding</keyword>
<dbReference type="InterPro" id="IPR003439">
    <property type="entry name" value="ABC_transporter-like_ATP-bd"/>
</dbReference>
<keyword evidence="2" id="KW-1003">Cell membrane</keyword>
<feature type="domain" description="ABC transporter" evidence="8">
    <location>
        <begin position="9"/>
        <end position="225"/>
    </location>
</feature>
<keyword evidence="3" id="KW-0547">Nucleotide-binding</keyword>
<dbReference type="Pfam" id="PF00005">
    <property type="entry name" value="ABC_tran"/>
    <property type="match status" value="1"/>
</dbReference>
<evidence type="ECO:0000256" key="5">
    <source>
        <dbReference type="ARBA" id="ARBA00022967"/>
    </source>
</evidence>
<evidence type="ECO:0000259" key="8">
    <source>
        <dbReference type="PROSITE" id="PS50893"/>
    </source>
</evidence>
<evidence type="ECO:0000256" key="1">
    <source>
        <dbReference type="ARBA" id="ARBA00022448"/>
    </source>
</evidence>
<accession>A0ABZ1T296</accession>
<feature type="region of interest" description="Disordered" evidence="7">
    <location>
        <begin position="240"/>
        <end position="271"/>
    </location>
</feature>
<dbReference type="SUPFAM" id="SSF52540">
    <property type="entry name" value="P-loop containing nucleoside triphosphate hydrolases"/>
    <property type="match status" value="1"/>
</dbReference>
<dbReference type="SMART" id="SM00382">
    <property type="entry name" value="AAA"/>
    <property type="match status" value="1"/>
</dbReference>
<proteinExistence type="predicted"/>
<name>A0ABZ1T296_9ACTN</name>
<dbReference type="Gene3D" id="3.40.50.300">
    <property type="entry name" value="P-loop containing nucleotide triphosphate hydrolases"/>
    <property type="match status" value="1"/>
</dbReference>
<reference evidence="9" key="1">
    <citation type="submission" date="2022-10" db="EMBL/GenBank/DDBJ databases">
        <title>The complete genomes of actinobacterial strains from the NBC collection.</title>
        <authorList>
            <person name="Joergensen T.S."/>
            <person name="Alvarez Arevalo M."/>
            <person name="Sterndorff E.B."/>
            <person name="Faurdal D."/>
            <person name="Vuksanovic O."/>
            <person name="Mourched A.-S."/>
            <person name="Charusanti P."/>
            <person name="Shaw S."/>
            <person name="Blin K."/>
            <person name="Weber T."/>
        </authorList>
    </citation>
    <scope>NUCLEOTIDE SEQUENCE</scope>
    <source>
        <strain evidence="9">NBC_00254</strain>
    </source>
</reference>
<evidence type="ECO:0000256" key="4">
    <source>
        <dbReference type="ARBA" id="ARBA00022840"/>
    </source>
</evidence>
<organism evidence="9 10">
    <name type="scientific">Microbispora hainanensis</name>
    <dbReference type="NCBI Taxonomy" id="568844"/>
    <lineage>
        <taxon>Bacteria</taxon>
        <taxon>Bacillati</taxon>
        <taxon>Actinomycetota</taxon>
        <taxon>Actinomycetes</taxon>
        <taxon>Streptosporangiales</taxon>
        <taxon>Streptosporangiaceae</taxon>
        <taxon>Microbispora</taxon>
    </lineage>
</organism>
<keyword evidence="6" id="KW-0472">Membrane</keyword>
<keyword evidence="1" id="KW-0813">Transport</keyword>
<dbReference type="InterPro" id="IPR050166">
    <property type="entry name" value="ABC_transporter_ATP-bind"/>
</dbReference>
<dbReference type="InterPro" id="IPR017871">
    <property type="entry name" value="ABC_transporter-like_CS"/>
</dbReference>
<gene>
    <name evidence="9" type="ORF">OG913_19195</name>
</gene>
<evidence type="ECO:0000313" key="9">
    <source>
        <dbReference type="EMBL" id="WUP79031.1"/>
    </source>
</evidence>
<keyword evidence="5" id="KW-1278">Translocase</keyword>
<dbReference type="InterPro" id="IPR003593">
    <property type="entry name" value="AAA+_ATPase"/>
</dbReference>